<keyword evidence="7 9" id="KW-0411">Iron-sulfur</keyword>
<evidence type="ECO:0000256" key="2">
    <source>
        <dbReference type="ARBA" id="ARBA00017228"/>
    </source>
</evidence>
<dbReference type="AlphaFoldDB" id="A0A1H9S595"/>
<evidence type="ECO:0000313" key="11">
    <source>
        <dbReference type="EMBL" id="SER80140.1"/>
    </source>
</evidence>
<reference evidence="12" key="1">
    <citation type="submission" date="2016-10" db="EMBL/GenBank/DDBJ databases">
        <authorList>
            <person name="de Groot N.N."/>
        </authorList>
    </citation>
    <scope>NUCLEOTIDE SEQUENCE [LARGE SCALE GENOMIC DNA]</scope>
    <source>
        <strain evidence="12">10nlg</strain>
    </source>
</reference>
<dbReference type="GO" id="GO:0005737">
    <property type="term" value="C:cytoplasm"/>
    <property type="evidence" value="ECO:0007669"/>
    <property type="project" value="UniProtKB-SubCell"/>
</dbReference>
<keyword evidence="4 9" id="KW-0949">S-adenosyl-L-methionine</keyword>
<comment type="function">
    <text evidence="9">Probably acts as a heme chaperone, transferring heme to an unknown acceptor. Binds one molecule of heme per monomer, possibly covalently. Binds 1 [4Fe-4S] cluster. The cluster is coordinated with 3 cysteines and an exchangeable S-adenosyl-L-methionine.</text>
</comment>
<keyword evidence="9" id="KW-0004">4Fe-4S</keyword>
<gene>
    <name evidence="11" type="ORF">SAMN05444126_10650</name>
</gene>
<evidence type="ECO:0000256" key="6">
    <source>
        <dbReference type="ARBA" id="ARBA00023004"/>
    </source>
</evidence>
<dbReference type="InterPro" id="IPR010723">
    <property type="entry name" value="HemN_C"/>
</dbReference>
<comment type="subcellular location">
    <subcellularLocation>
        <location evidence="9">Cytoplasm</location>
    </subcellularLocation>
</comment>
<evidence type="ECO:0000256" key="8">
    <source>
        <dbReference type="ARBA" id="ARBA00023186"/>
    </source>
</evidence>
<evidence type="ECO:0000256" key="9">
    <source>
        <dbReference type="RuleBase" id="RU364116"/>
    </source>
</evidence>
<dbReference type="Pfam" id="PF06969">
    <property type="entry name" value="HemN_C"/>
    <property type="match status" value="1"/>
</dbReference>
<dbReference type="Pfam" id="PF04055">
    <property type="entry name" value="Radical_SAM"/>
    <property type="match status" value="1"/>
</dbReference>
<dbReference type="SFLD" id="SFLDF00288">
    <property type="entry name" value="HemN-like__clustered_with_nucl"/>
    <property type="match status" value="1"/>
</dbReference>
<dbReference type="OrthoDB" id="9808022at2"/>
<evidence type="ECO:0000256" key="1">
    <source>
        <dbReference type="ARBA" id="ARBA00006100"/>
    </source>
</evidence>
<dbReference type="SUPFAM" id="SSF102114">
    <property type="entry name" value="Radical SAM enzymes"/>
    <property type="match status" value="1"/>
</dbReference>
<dbReference type="SFLD" id="SFLDF00562">
    <property type="entry name" value="HemN-like__clustered_with_heat"/>
    <property type="match status" value="1"/>
</dbReference>
<name>A0A1H9S595_9BACI</name>
<dbReference type="PANTHER" id="PTHR13932">
    <property type="entry name" value="COPROPORPHYRINIGEN III OXIDASE"/>
    <property type="match status" value="1"/>
</dbReference>
<organism evidence="11 12">
    <name type="scientific">Salisediminibacterium halotolerans</name>
    <dbReference type="NCBI Taxonomy" id="517425"/>
    <lineage>
        <taxon>Bacteria</taxon>
        <taxon>Bacillati</taxon>
        <taxon>Bacillota</taxon>
        <taxon>Bacilli</taxon>
        <taxon>Bacillales</taxon>
        <taxon>Bacillaceae</taxon>
        <taxon>Salisediminibacterium</taxon>
    </lineage>
</organism>
<dbReference type="InterPro" id="IPR007197">
    <property type="entry name" value="rSAM"/>
</dbReference>
<dbReference type="PANTHER" id="PTHR13932:SF5">
    <property type="entry name" value="RADICAL S-ADENOSYL METHIONINE DOMAIN-CONTAINING PROTEIN 1, MITOCHONDRIAL"/>
    <property type="match status" value="1"/>
</dbReference>
<dbReference type="SFLD" id="SFLDS00029">
    <property type="entry name" value="Radical_SAM"/>
    <property type="match status" value="1"/>
</dbReference>
<sequence length="379" mass="43105">MPRAIYLHVPFCEQICHYCDFNKFFLKNQPIDEYIDDVLTEMARTVEAVPPEGPIESIYVGGGTPTSLSSAQLERLLLGLRNYFPISPEAEWTVEVNPGSADQEKLQMMAAAGVNRLSIGAQTFDSQLLQTINRDHQPGDVLEQILLARQSGITNISVDMMYALPGQTMVHWDESLNELLQLPVTHVSAYALKIEAKTVFYQWWRKGQLSLPEEEFEALMYERMRSVLSEAGLNQYEISNFAVPGYESSHNRVYWQNKEYYGLGAGAHGYTAGVRTVNHGPLPKYMRAIAEGALPYLETHRVTKEEQMEEFMFMGLRMRSGVSRTEFFERYNIDVDDAFPEIVPGLFERGLLNEDEGRLFLTEDGLLLGNEVFEKFLLG</sequence>
<comment type="caution">
    <text evidence="11">The sequence shown here is derived from an EMBL/GenBank/DDBJ whole genome shotgun (WGS) entry which is preliminary data.</text>
</comment>
<evidence type="ECO:0000259" key="10">
    <source>
        <dbReference type="PROSITE" id="PS51918"/>
    </source>
</evidence>
<dbReference type="Proteomes" id="UP000199318">
    <property type="component" value="Unassembled WGS sequence"/>
</dbReference>
<dbReference type="InterPro" id="IPR058240">
    <property type="entry name" value="rSAM_sf"/>
</dbReference>
<keyword evidence="3 9" id="KW-0349">Heme</keyword>
<dbReference type="InterPro" id="IPR006638">
    <property type="entry name" value="Elp3/MiaA/NifB-like_rSAM"/>
</dbReference>
<dbReference type="PROSITE" id="PS51918">
    <property type="entry name" value="RADICAL_SAM"/>
    <property type="match status" value="1"/>
</dbReference>
<dbReference type="GO" id="GO:0051539">
    <property type="term" value="F:4 iron, 4 sulfur cluster binding"/>
    <property type="evidence" value="ECO:0007669"/>
    <property type="project" value="UniProtKB-UniRule"/>
</dbReference>
<accession>A0A1H9S595</accession>
<evidence type="ECO:0000256" key="4">
    <source>
        <dbReference type="ARBA" id="ARBA00022691"/>
    </source>
</evidence>
<keyword evidence="9" id="KW-0963">Cytoplasm</keyword>
<dbReference type="GO" id="GO:0006779">
    <property type="term" value="P:porphyrin-containing compound biosynthetic process"/>
    <property type="evidence" value="ECO:0007669"/>
    <property type="project" value="InterPro"/>
</dbReference>
<evidence type="ECO:0000256" key="7">
    <source>
        <dbReference type="ARBA" id="ARBA00023014"/>
    </source>
</evidence>
<keyword evidence="5 9" id="KW-0479">Metal-binding</keyword>
<keyword evidence="8 9" id="KW-0143">Chaperone</keyword>
<dbReference type="STRING" id="1464123.SAMN05444126_10650"/>
<proteinExistence type="inferred from homology"/>
<keyword evidence="6 9" id="KW-0408">Iron</keyword>
<evidence type="ECO:0000256" key="5">
    <source>
        <dbReference type="ARBA" id="ARBA00022723"/>
    </source>
</evidence>
<dbReference type="GO" id="GO:0046872">
    <property type="term" value="F:metal ion binding"/>
    <property type="evidence" value="ECO:0007669"/>
    <property type="project" value="UniProtKB-UniRule"/>
</dbReference>
<feature type="domain" description="Radical SAM core" evidence="10">
    <location>
        <begin position="1"/>
        <end position="234"/>
    </location>
</feature>
<dbReference type="InterPro" id="IPR013785">
    <property type="entry name" value="Aldolase_TIM"/>
</dbReference>
<dbReference type="InterPro" id="IPR004559">
    <property type="entry name" value="HemW-like"/>
</dbReference>
<protein>
    <recommendedName>
        <fullName evidence="2 9">Heme chaperone HemW</fullName>
    </recommendedName>
</protein>
<dbReference type="NCBIfam" id="TIGR00539">
    <property type="entry name" value="hemN_rel"/>
    <property type="match status" value="1"/>
</dbReference>
<dbReference type="GO" id="GO:0004109">
    <property type="term" value="F:coproporphyrinogen oxidase activity"/>
    <property type="evidence" value="ECO:0007669"/>
    <property type="project" value="InterPro"/>
</dbReference>
<keyword evidence="12" id="KW-1185">Reference proteome</keyword>
<dbReference type="SFLD" id="SFLDG01082">
    <property type="entry name" value="B12-binding_domain_containing"/>
    <property type="match status" value="1"/>
</dbReference>
<evidence type="ECO:0000313" key="12">
    <source>
        <dbReference type="Proteomes" id="UP000199318"/>
    </source>
</evidence>
<dbReference type="EMBL" id="FOGV01000006">
    <property type="protein sequence ID" value="SER80140.1"/>
    <property type="molecule type" value="Genomic_DNA"/>
</dbReference>
<dbReference type="RefSeq" id="WP_093072345.1">
    <property type="nucleotide sequence ID" value="NZ_FOGV01000006.1"/>
</dbReference>
<dbReference type="CDD" id="cd01335">
    <property type="entry name" value="Radical_SAM"/>
    <property type="match status" value="1"/>
</dbReference>
<evidence type="ECO:0000256" key="3">
    <source>
        <dbReference type="ARBA" id="ARBA00022617"/>
    </source>
</evidence>
<dbReference type="Gene3D" id="3.20.20.70">
    <property type="entry name" value="Aldolase class I"/>
    <property type="match status" value="1"/>
</dbReference>
<dbReference type="InterPro" id="IPR034505">
    <property type="entry name" value="Coproporphyrinogen-III_oxidase"/>
</dbReference>
<comment type="similarity">
    <text evidence="1">Belongs to the anaerobic coproporphyrinogen-III oxidase family. HemW subfamily.</text>
</comment>
<dbReference type="SMART" id="SM00729">
    <property type="entry name" value="Elp3"/>
    <property type="match status" value="1"/>
</dbReference>
<dbReference type="SFLD" id="SFLDG01065">
    <property type="entry name" value="anaerobic_coproporphyrinogen-I"/>
    <property type="match status" value="1"/>
</dbReference>